<dbReference type="Proteomes" id="UP001153365">
    <property type="component" value="Unassembled WGS sequence"/>
</dbReference>
<comment type="caution">
    <text evidence="1">The sequence shown here is derived from an EMBL/GenBank/DDBJ whole genome shotgun (WGS) entry which is preliminary data.</text>
</comment>
<keyword evidence="2" id="KW-1185">Reference proteome</keyword>
<reference evidence="1" key="1">
    <citation type="submission" date="2022-06" db="EMBL/GenBank/DDBJ databases">
        <authorList>
            <consortium name="SYNGENTA / RWTH Aachen University"/>
        </authorList>
    </citation>
    <scope>NUCLEOTIDE SEQUENCE</scope>
</reference>
<dbReference type="PANTHER" id="PTHR48171">
    <property type="entry name" value="DUF946 FAMILY PROTEIN"/>
    <property type="match status" value="1"/>
</dbReference>
<organism evidence="1 2">
    <name type="scientific">Phakopsora pachyrhizi</name>
    <name type="common">Asian soybean rust disease fungus</name>
    <dbReference type="NCBI Taxonomy" id="170000"/>
    <lineage>
        <taxon>Eukaryota</taxon>
        <taxon>Fungi</taxon>
        <taxon>Dikarya</taxon>
        <taxon>Basidiomycota</taxon>
        <taxon>Pucciniomycotina</taxon>
        <taxon>Pucciniomycetes</taxon>
        <taxon>Pucciniales</taxon>
        <taxon>Phakopsoraceae</taxon>
        <taxon>Phakopsora</taxon>
    </lineage>
</organism>
<protein>
    <submittedName>
        <fullName evidence="1">Expressed protein</fullName>
    </submittedName>
</protein>
<proteinExistence type="predicted"/>
<evidence type="ECO:0000313" key="2">
    <source>
        <dbReference type="Proteomes" id="UP001153365"/>
    </source>
</evidence>
<evidence type="ECO:0000313" key="1">
    <source>
        <dbReference type="EMBL" id="CAH7680937.1"/>
    </source>
</evidence>
<sequence>MKDVSSLARTFLFLGVHNILTDSIAESSTIVMNKSSTLDPRFDFLPNQTIPSYAIDYAPLVYLHSEEKFWPSNYKTHLDNVQPEIDFKIVPSFAASGMNTQTFLRSSNLLNLTDHDQMYLTSKDSIFKVPMAKWIYGEGKPDENGKSAAPALIIAMDKTQQVGSGWVDVFYMLSAFF</sequence>
<dbReference type="PANTHER" id="PTHR48171:SF1">
    <property type="entry name" value="VACUOLAR PROTEIN SORTING-ASSOCIATED PROTEIN 62"/>
    <property type="match status" value="1"/>
</dbReference>
<dbReference type="EMBL" id="CALTRL010003341">
    <property type="protein sequence ID" value="CAH7680937.1"/>
    <property type="molecule type" value="Genomic_DNA"/>
</dbReference>
<gene>
    <name evidence="1" type="ORF">PPACK8108_LOCUS13466</name>
</gene>
<dbReference type="AlphaFoldDB" id="A0AAV0B4R3"/>
<accession>A0AAV0B4R3</accession>
<name>A0AAV0B4R3_PHAPC</name>